<name>A0ABU6KEP4_9BACI</name>
<evidence type="ECO:0000313" key="3">
    <source>
        <dbReference type="Proteomes" id="UP001335737"/>
    </source>
</evidence>
<keyword evidence="1" id="KW-1133">Transmembrane helix</keyword>
<accession>A0ABU6KEP4</accession>
<comment type="caution">
    <text evidence="2">The sequence shown here is derived from an EMBL/GenBank/DDBJ whole genome shotgun (WGS) entry which is preliminary data.</text>
</comment>
<dbReference type="EMBL" id="JARZFX010000003">
    <property type="protein sequence ID" value="MEC5423787.1"/>
    <property type="molecule type" value="Genomic_DNA"/>
</dbReference>
<keyword evidence="3" id="KW-1185">Reference proteome</keyword>
<organism evidence="2 3">
    <name type="scientific">Virgibacillus tibetensis</name>
    <dbReference type="NCBI Taxonomy" id="3042313"/>
    <lineage>
        <taxon>Bacteria</taxon>
        <taxon>Bacillati</taxon>
        <taxon>Bacillota</taxon>
        <taxon>Bacilli</taxon>
        <taxon>Bacillales</taxon>
        <taxon>Bacillaceae</taxon>
        <taxon>Virgibacillus</taxon>
    </lineage>
</organism>
<keyword evidence="1" id="KW-0472">Membrane</keyword>
<feature type="transmembrane region" description="Helical" evidence="1">
    <location>
        <begin position="30"/>
        <end position="50"/>
    </location>
</feature>
<dbReference type="Proteomes" id="UP001335737">
    <property type="component" value="Unassembled WGS sequence"/>
</dbReference>
<reference evidence="2 3" key="1">
    <citation type="journal article" date="2024" name="Int. J. Syst. Evol. Microbiol.">
        <title>Virgibacillus tibetensis sp. nov., isolated from salt lake on the Tibetan Plateau of China.</title>
        <authorList>
            <person name="Phurbu D."/>
            <person name="Liu Z.-X."/>
            <person name="Wang R."/>
            <person name="Zheng Y.-Y."/>
            <person name="Liu H.-C."/>
            <person name="Zhou Y.-G."/>
            <person name="Yu Y.-J."/>
            <person name="Li A.-H."/>
        </authorList>
    </citation>
    <scope>NUCLEOTIDE SEQUENCE [LARGE SCALE GENOMIC DNA]</scope>
    <source>
        <strain evidence="2 3">C22-A2</strain>
    </source>
</reference>
<evidence type="ECO:0000313" key="2">
    <source>
        <dbReference type="EMBL" id="MEC5423787.1"/>
    </source>
</evidence>
<protein>
    <submittedName>
        <fullName evidence="2">Uncharacterized protein</fullName>
    </submittedName>
</protein>
<sequence>MVISVNFPHNEQLGDTILAWMNIPTRFSNGIQLVGMAGLFLFLVSFYLLYNSLGKYRGRMLILTFILAGSIPPFLIETYQKTAATGIYAVSYEKESSSCDFELADKTTLHGNCDLSFENLSNKDVTFLIEFKEHFSFDGYASVTLMNKQGPYSVKLKAKEHRNMKIKGYIDVSDEEKHINNGTTHNPDIKIIAGDKFRNL</sequence>
<proteinExistence type="predicted"/>
<keyword evidence="1" id="KW-0812">Transmembrane</keyword>
<evidence type="ECO:0000256" key="1">
    <source>
        <dbReference type="SAM" id="Phobius"/>
    </source>
</evidence>
<gene>
    <name evidence="2" type="ORF">QGM71_09815</name>
</gene>